<dbReference type="AlphaFoldDB" id="A0AAW4L9T5"/>
<accession>A0AAW4L9T5</accession>
<reference evidence="1 2" key="1">
    <citation type="submission" date="2021-05" db="EMBL/GenBank/DDBJ databases">
        <title>The draft genome of Geobacter pelophilus DSM 12255.</title>
        <authorList>
            <person name="Xu Z."/>
            <person name="Masuda Y."/>
            <person name="Itoh H."/>
            <person name="Senoo K."/>
        </authorList>
    </citation>
    <scope>NUCLEOTIDE SEQUENCE [LARGE SCALE GENOMIC DNA]</scope>
    <source>
        <strain evidence="1 2">DSM 12255</strain>
    </source>
</reference>
<keyword evidence="1" id="KW-0648">Protein biosynthesis</keyword>
<dbReference type="GO" id="GO:0003743">
    <property type="term" value="F:translation initiation factor activity"/>
    <property type="evidence" value="ECO:0007669"/>
    <property type="project" value="UniProtKB-KW"/>
</dbReference>
<dbReference type="Proteomes" id="UP000811899">
    <property type="component" value="Unassembled WGS sequence"/>
</dbReference>
<sequence>MAESVTRHAQNPFDGNSKFLLCGIDSLDLGLYVTWDALWEKVTLPFFNSKKEMAQGTTGITEQTDLGRSFLILPGGKAPNYRFHLQFPEYHIFLGKSASPGKSPNVYVSINASTLWHVELETILELLEYDLSSYGGTIDRIQPSRVDLCADFRMDAGLSFPFLEQHRVSRSHKINSIHTGPVLETYYCGSPSCPIRLRIYDKSKEIAKNNKQWFRNLWEVDQDAIVWRVEFQLRRPVLKQFRIMTLDDLWQKIGSVWEYLAGEWFSLRLPDNDKAERRTIHPWWLSVQNCRGEFGDSIGIKRIYKNDEVEPIQNILAHIMGRMVSVAAYRGINDRKKAIVDLFQMIFEKSSDEKFASEYQKRVIRLSFRGSFGGDDHE</sequence>
<keyword evidence="1" id="KW-0396">Initiation factor</keyword>
<dbReference type="EMBL" id="JAHCVJ010000003">
    <property type="protein sequence ID" value="MBT0664612.1"/>
    <property type="molecule type" value="Genomic_DNA"/>
</dbReference>
<proteinExistence type="predicted"/>
<gene>
    <name evidence="1" type="ORF">KI809_09910</name>
</gene>
<comment type="caution">
    <text evidence="1">The sequence shown here is derived from an EMBL/GenBank/DDBJ whole genome shotgun (WGS) entry which is preliminary data.</text>
</comment>
<evidence type="ECO:0000313" key="1">
    <source>
        <dbReference type="EMBL" id="MBT0664612.1"/>
    </source>
</evidence>
<protein>
    <submittedName>
        <fullName evidence="1">Plasmid replication initiation factor</fullName>
    </submittedName>
</protein>
<name>A0AAW4L9T5_9BACT</name>
<evidence type="ECO:0000313" key="2">
    <source>
        <dbReference type="Proteomes" id="UP000811899"/>
    </source>
</evidence>
<organism evidence="1 2">
    <name type="scientific">Geoanaerobacter pelophilus</name>
    <dbReference type="NCBI Taxonomy" id="60036"/>
    <lineage>
        <taxon>Bacteria</taxon>
        <taxon>Pseudomonadati</taxon>
        <taxon>Thermodesulfobacteriota</taxon>
        <taxon>Desulfuromonadia</taxon>
        <taxon>Geobacterales</taxon>
        <taxon>Geobacteraceae</taxon>
        <taxon>Geoanaerobacter</taxon>
    </lineage>
</organism>
<keyword evidence="2" id="KW-1185">Reference proteome</keyword>